<dbReference type="STRING" id="696762.PFRI_12330"/>
<name>A0A1L9NZT2_9RHOB</name>
<sequence length="183" mass="20132">MMETTLVLSGLGIAAATLASILWSIVSPKRRIWPPQRYTAITPILVWVPTFSLFGVFIVLGVLGWGILAFPNWLRFGVGIPLILFGNFVVWTEVAHFGIAQTGGAKGTLKTTGMYRYSRNPQYMADMAIVGGWMILTSSPSALIVGTAAILVLIAAPFAEEPWLKDLYGSEFEEYRASTRRFL</sequence>
<evidence type="ECO:0008006" key="8">
    <source>
        <dbReference type="Google" id="ProtNLM"/>
    </source>
</evidence>
<dbReference type="EMBL" id="MLCB01000091">
    <property type="protein sequence ID" value="OJI94684.1"/>
    <property type="molecule type" value="Genomic_DNA"/>
</dbReference>
<dbReference type="Pfam" id="PF04191">
    <property type="entry name" value="PEMT"/>
    <property type="match status" value="1"/>
</dbReference>
<evidence type="ECO:0000256" key="3">
    <source>
        <dbReference type="ARBA" id="ARBA00022989"/>
    </source>
</evidence>
<organism evidence="6 7">
    <name type="scientific">Planktotalea frisia</name>
    <dbReference type="NCBI Taxonomy" id="696762"/>
    <lineage>
        <taxon>Bacteria</taxon>
        <taxon>Pseudomonadati</taxon>
        <taxon>Pseudomonadota</taxon>
        <taxon>Alphaproteobacteria</taxon>
        <taxon>Rhodobacterales</taxon>
        <taxon>Paracoccaceae</taxon>
        <taxon>Planktotalea</taxon>
    </lineage>
</organism>
<feature type="transmembrane region" description="Helical" evidence="5">
    <location>
        <begin position="38"/>
        <end position="67"/>
    </location>
</feature>
<dbReference type="Proteomes" id="UP000184514">
    <property type="component" value="Unassembled WGS sequence"/>
</dbReference>
<keyword evidence="4 5" id="KW-0472">Membrane</keyword>
<evidence type="ECO:0000256" key="1">
    <source>
        <dbReference type="ARBA" id="ARBA00004127"/>
    </source>
</evidence>
<accession>A0A1L9NZT2</accession>
<gene>
    <name evidence="6" type="ORF">PFRI_12330</name>
</gene>
<dbReference type="GO" id="GO:0012505">
    <property type="term" value="C:endomembrane system"/>
    <property type="evidence" value="ECO:0007669"/>
    <property type="project" value="UniProtKB-SubCell"/>
</dbReference>
<evidence type="ECO:0000256" key="4">
    <source>
        <dbReference type="ARBA" id="ARBA00023136"/>
    </source>
</evidence>
<dbReference type="InterPro" id="IPR007318">
    <property type="entry name" value="Phopholipid_MeTrfase"/>
</dbReference>
<proteinExistence type="predicted"/>
<dbReference type="OrthoDB" id="9811969at2"/>
<evidence type="ECO:0000313" key="6">
    <source>
        <dbReference type="EMBL" id="OJI94684.1"/>
    </source>
</evidence>
<evidence type="ECO:0000256" key="2">
    <source>
        <dbReference type="ARBA" id="ARBA00022692"/>
    </source>
</evidence>
<reference evidence="6 7" key="1">
    <citation type="submission" date="2016-10" db="EMBL/GenBank/DDBJ databases">
        <title>Genome sequence of Planktotalea frisia SH6-1.</title>
        <authorList>
            <person name="Poehlein A."/>
            <person name="Bakenhus I."/>
            <person name="Voget S."/>
            <person name="Brinkhoff T."/>
            <person name="Simon M."/>
        </authorList>
    </citation>
    <scope>NUCLEOTIDE SEQUENCE [LARGE SCALE GENOMIC DNA]</scope>
    <source>
        <strain evidence="6 7">SH6-1</strain>
    </source>
</reference>
<keyword evidence="7" id="KW-1185">Reference proteome</keyword>
<dbReference type="RefSeq" id="WP_072629826.1">
    <property type="nucleotide sequence ID" value="NZ_MLCB01000091.1"/>
</dbReference>
<protein>
    <recommendedName>
        <fullName evidence="8">Isoprenylcysteine carboxyl methyltransferase (ICMT) family protein</fullName>
    </recommendedName>
</protein>
<comment type="subcellular location">
    <subcellularLocation>
        <location evidence="1">Endomembrane system</location>
        <topology evidence="1">Multi-pass membrane protein</topology>
    </subcellularLocation>
</comment>
<keyword evidence="2 5" id="KW-0812">Transmembrane</keyword>
<comment type="caution">
    <text evidence="6">The sequence shown here is derived from an EMBL/GenBank/DDBJ whole genome shotgun (WGS) entry which is preliminary data.</text>
</comment>
<feature type="transmembrane region" description="Helical" evidence="5">
    <location>
        <begin position="73"/>
        <end position="91"/>
    </location>
</feature>
<evidence type="ECO:0000256" key="5">
    <source>
        <dbReference type="SAM" id="Phobius"/>
    </source>
</evidence>
<dbReference type="Gene3D" id="1.20.120.1630">
    <property type="match status" value="1"/>
</dbReference>
<evidence type="ECO:0000313" key="7">
    <source>
        <dbReference type="Proteomes" id="UP000184514"/>
    </source>
</evidence>
<feature type="transmembrane region" description="Helical" evidence="5">
    <location>
        <begin position="6"/>
        <end position="26"/>
    </location>
</feature>
<keyword evidence="3 5" id="KW-1133">Transmembrane helix</keyword>
<dbReference type="AlphaFoldDB" id="A0A1L9NZT2"/>
<feature type="transmembrane region" description="Helical" evidence="5">
    <location>
        <begin position="123"/>
        <end position="156"/>
    </location>
</feature>